<proteinExistence type="predicted"/>
<protein>
    <submittedName>
        <fullName evidence="2">Uncharacterized protein</fullName>
    </submittedName>
</protein>
<gene>
    <name evidence="2" type="ORF">GLOIN_2v1671300</name>
</gene>
<dbReference type="EMBL" id="AUPC02000229">
    <property type="protein sequence ID" value="POG64848.1"/>
    <property type="molecule type" value="Genomic_DNA"/>
</dbReference>
<evidence type="ECO:0000256" key="1">
    <source>
        <dbReference type="SAM" id="Phobius"/>
    </source>
</evidence>
<dbReference type="InterPro" id="IPR019354">
    <property type="entry name" value="SMG8-like"/>
</dbReference>
<keyword evidence="1" id="KW-0812">Transmembrane</keyword>
<reference evidence="2 3" key="1">
    <citation type="journal article" date="2013" name="Proc. Natl. Acad. Sci. U.S.A.">
        <title>Genome of an arbuscular mycorrhizal fungus provides insight into the oldest plant symbiosis.</title>
        <authorList>
            <person name="Tisserant E."/>
            <person name="Malbreil M."/>
            <person name="Kuo A."/>
            <person name="Kohler A."/>
            <person name="Symeonidi A."/>
            <person name="Balestrini R."/>
            <person name="Charron P."/>
            <person name="Duensing N."/>
            <person name="Frei Dit Frey N."/>
            <person name="Gianinazzi-Pearson V."/>
            <person name="Gilbert L.B."/>
            <person name="Handa Y."/>
            <person name="Herr J.R."/>
            <person name="Hijri M."/>
            <person name="Koul R."/>
            <person name="Kawaguchi M."/>
            <person name="Krajinski F."/>
            <person name="Lammers P.J."/>
            <person name="Masclaux F.G."/>
            <person name="Murat C."/>
            <person name="Morin E."/>
            <person name="Ndikumana S."/>
            <person name="Pagni M."/>
            <person name="Petitpierre D."/>
            <person name="Requena N."/>
            <person name="Rosikiewicz P."/>
            <person name="Riley R."/>
            <person name="Saito K."/>
            <person name="San Clemente H."/>
            <person name="Shapiro H."/>
            <person name="van Tuinen D."/>
            <person name="Becard G."/>
            <person name="Bonfante P."/>
            <person name="Paszkowski U."/>
            <person name="Shachar-Hill Y.Y."/>
            <person name="Tuskan G.A."/>
            <person name="Young P.W."/>
            <person name="Sanders I.R."/>
            <person name="Henrissat B."/>
            <person name="Rensing S.A."/>
            <person name="Grigoriev I.V."/>
            <person name="Corradi N."/>
            <person name="Roux C."/>
            <person name="Martin F."/>
        </authorList>
    </citation>
    <scope>NUCLEOTIDE SEQUENCE [LARGE SCALE GENOMIC DNA]</scope>
    <source>
        <strain evidence="2 3">DAOM 197198</strain>
    </source>
</reference>
<reference evidence="2 3" key="2">
    <citation type="journal article" date="2018" name="New Phytol.">
        <title>High intraspecific genome diversity in the model arbuscular mycorrhizal symbiont Rhizophagus irregularis.</title>
        <authorList>
            <person name="Chen E.C.H."/>
            <person name="Morin E."/>
            <person name="Beaudet D."/>
            <person name="Noel J."/>
            <person name="Yildirir G."/>
            <person name="Ndikumana S."/>
            <person name="Charron P."/>
            <person name="St-Onge C."/>
            <person name="Giorgi J."/>
            <person name="Kruger M."/>
            <person name="Marton T."/>
            <person name="Ropars J."/>
            <person name="Grigoriev I.V."/>
            <person name="Hainaut M."/>
            <person name="Henrissat B."/>
            <person name="Roux C."/>
            <person name="Martin F."/>
            <person name="Corradi N."/>
        </authorList>
    </citation>
    <scope>NUCLEOTIDE SEQUENCE [LARGE SCALE GENOMIC DNA]</scope>
    <source>
        <strain evidence="2 3">DAOM 197198</strain>
    </source>
</reference>
<feature type="transmembrane region" description="Helical" evidence="1">
    <location>
        <begin position="50"/>
        <end position="67"/>
    </location>
</feature>
<dbReference type="Pfam" id="PF10220">
    <property type="entry name" value="Smg8_Smg9"/>
    <property type="match status" value="1"/>
</dbReference>
<dbReference type="Proteomes" id="UP000018888">
    <property type="component" value="Unassembled WGS sequence"/>
</dbReference>
<comment type="caution">
    <text evidence="2">The sequence shown here is derived from an EMBL/GenBank/DDBJ whole genome shotgun (WGS) entry which is preliminary data.</text>
</comment>
<organism evidence="2 3">
    <name type="scientific">Rhizophagus irregularis (strain DAOM 181602 / DAOM 197198 / MUCL 43194)</name>
    <name type="common">Arbuscular mycorrhizal fungus</name>
    <name type="synonym">Glomus intraradices</name>
    <dbReference type="NCBI Taxonomy" id="747089"/>
    <lineage>
        <taxon>Eukaryota</taxon>
        <taxon>Fungi</taxon>
        <taxon>Fungi incertae sedis</taxon>
        <taxon>Mucoromycota</taxon>
        <taxon>Glomeromycotina</taxon>
        <taxon>Glomeromycetes</taxon>
        <taxon>Glomerales</taxon>
        <taxon>Glomeraceae</taxon>
        <taxon>Rhizophagus</taxon>
    </lineage>
</organism>
<keyword evidence="3" id="KW-1185">Reference proteome</keyword>
<dbReference type="VEuPathDB" id="FungiDB:RhiirFUN_002396"/>
<evidence type="ECO:0000313" key="3">
    <source>
        <dbReference type="Proteomes" id="UP000018888"/>
    </source>
</evidence>
<sequence>MYCDATKNIVYLLIDSVKESETLLQLWGSSQLTIENEQDFQDWIWKHEHIYLRMLVFMFMLSHVVLMEI</sequence>
<keyword evidence="1" id="KW-0472">Membrane</keyword>
<name>A0A2P4PHI2_RHIID</name>
<evidence type="ECO:0000313" key="2">
    <source>
        <dbReference type="EMBL" id="POG64848.1"/>
    </source>
</evidence>
<dbReference type="AlphaFoldDB" id="A0A2P4PHI2"/>
<dbReference type="GO" id="GO:0000184">
    <property type="term" value="P:nuclear-transcribed mRNA catabolic process, nonsense-mediated decay"/>
    <property type="evidence" value="ECO:0007669"/>
    <property type="project" value="InterPro"/>
</dbReference>
<accession>A0A2P4PHI2</accession>
<keyword evidence="1" id="KW-1133">Transmembrane helix</keyword>